<keyword evidence="6" id="KW-0479">Metal-binding</keyword>
<dbReference type="GeneID" id="63849109"/>
<dbReference type="GO" id="GO:0006515">
    <property type="term" value="P:protein quality control for misfolded or incompletely synthesized proteins"/>
    <property type="evidence" value="ECO:0007669"/>
    <property type="project" value="TreeGrafter"/>
</dbReference>
<evidence type="ECO:0000256" key="5">
    <source>
        <dbReference type="ARBA" id="ARBA00022670"/>
    </source>
</evidence>
<keyword evidence="12 14" id="KW-0472">Membrane</keyword>
<keyword evidence="10" id="KW-0067">ATP-binding</keyword>
<keyword evidence="7" id="KW-0547">Nucleotide-binding</keyword>
<keyword evidence="16" id="KW-0131">Cell cycle</keyword>
<dbReference type="Pfam" id="PF00004">
    <property type="entry name" value="AAA"/>
    <property type="match status" value="1"/>
</dbReference>
<dbReference type="GO" id="GO:0005743">
    <property type="term" value="C:mitochondrial inner membrane"/>
    <property type="evidence" value="ECO:0007669"/>
    <property type="project" value="TreeGrafter"/>
</dbReference>
<comment type="cofactor">
    <cofactor evidence="1">
        <name>Zn(2+)</name>
        <dbReference type="ChEBI" id="CHEBI:29105"/>
    </cofactor>
</comment>
<evidence type="ECO:0000256" key="7">
    <source>
        <dbReference type="ARBA" id="ARBA00022741"/>
    </source>
</evidence>
<evidence type="ECO:0000256" key="4">
    <source>
        <dbReference type="ARBA" id="ARBA00010550"/>
    </source>
</evidence>
<dbReference type="InterPro" id="IPR037219">
    <property type="entry name" value="Peptidase_M41-like"/>
</dbReference>
<evidence type="ECO:0000256" key="14">
    <source>
        <dbReference type="SAM" id="Phobius"/>
    </source>
</evidence>
<protein>
    <submittedName>
        <fullName evidence="16">Cell division protease ftsH</fullName>
    </submittedName>
</protein>
<evidence type="ECO:0000256" key="1">
    <source>
        <dbReference type="ARBA" id="ARBA00001947"/>
    </source>
</evidence>
<keyword evidence="14" id="KW-0812">Transmembrane</keyword>
<dbReference type="PANTHER" id="PTHR23076">
    <property type="entry name" value="METALLOPROTEASE M41 FTSH"/>
    <property type="match status" value="1"/>
</dbReference>
<evidence type="ECO:0000256" key="11">
    <source>
        <dbReference type="ARBA" id="ARBA00023049"/>
    </source>
</evidence>
<name>A0A9P4GFW6_9PLEO</name>
<dbReference type="InterPro" id="IPR041569">
    <property type="entry name" value="AAA_lid_3"/>
</dbReference>
<dbReference type="InterPro" id="IPR005936">
    <property type="entry name" value="FtsH"/>
</dbReference>
<keyword evidence="17" id="KW-1185">Reference proteome</keyword>
<feature type="domain" description="AAA+ ATPase" evidence="15">
    <location>
        <begin position="384"/>
        <end position="520"/>
    </location>
</feature>
<dbReference type="Pfam" id="PF01434">
    <property type="entry name" value="Peptidase_M41"/>
    <property type="match status" value="1"/>
</dbReference>
<dbReference type="GO" id="GO:0007005">
    <property type="term" value="P:mitochondrion organization"/>
    <property type="evidence" value="ECO:0007669"/>
    <property type="project" value="TreeGrafter"/>
</dbReference>
<dbReference type="FunFam" id="1.10.8.60:FF:000001">
    <property type="entry name" value="ATP-dependent zinc metalloprotease FtsH"/>
    <property type="match status" value="1"/>
</dbReference>
<dbReference type="RefSeq" id="XP_040787886.1">
    <property type="nucleotide sequence ID" value="XM_040931857.1"/>
</dbReference>
<dbReference type="InterPro" id="IPR048438">
    <property type="entry name" value="Yme1-like_N"/>
</dbReference>
<comment type="caution">
    <text evidence="16">The sequence shown here is derived from an EMBL/GenBank/DDBJ whole genome shotgun (WGS) entry which is preliminary data.</text>
</comment>
<evidence type="ECO:0000256" key="2">
    <source>
        <dbReference type="ARBA" id="ARBA00004370"/>
    </source>
</evidence>
<reference evidence="16" key="1">
    <citation type="submission" date="2020-01" db="EMBL/GenBank/DDBJ databases">
        <authorList>
            <consortium name="DOE Joint Genome Institute"/>
            <person name="Haridas S."/>
            <person name="Albert R."/>
            <person name="Binder M."/>
            <person name="Bloem J."/>
            <person name="Labutti K."/>
            <person name="Salamov A."/>
            <person name="Andreopoulos B."/>
            <person name="Baker S.E."/>
            <person name="Barry K."/>
            <person name="Bills G."/>
            <person name="Bluhm B.H."/>
            <person name="Cannon C."/>
            <person name="Castanera R."/>
            <person name="Culley D.E."/>
            <person name="Daum C."/>
            <person name="Ezra D."/>
            <person name="Gonzalez J.B."/>
            <person name="Henrissat B."/>
            <person name="Kuo A."/>
            <person name="Liang C."/>
            <person name="Lipzen A."/>
            <person name="Lutzoni F."/>
            <person name="Magnuson J."/>
            <person name="Mondo S."/>
            <person name="Nolan M."/>
            <person name="Ohm R."/>
            <person name="Pangilinan J."/>
            <person name="Park H.-J."/>
            <person name="Ramirez L."/>
            <person name="Alfaro M."/>
            <person name="Sun H."/>
            <person name="Tritt A."/>
            <person name="Yoshinaga Y."/>
            <person name="Zwiers L.-H."/>
            <person name="Turgeon B.G."/>
            <person name="Goodwin S.B."/>
            <person name="Spatafora J.W."/>
            <person name="Crous P.W."/>
            <person name="Grigoriev I.V."/>
        </authorList>
    </citation>
    <scope>NUCLEOTIDE SEQUENCE</scope>
    <source>
        <strain evidence="16">CBS 394.84</strain>
    </source>
</reference>
<keyword evidence="9" id="KW-0862">Zinc</keyword>
<dbReference type="Gene3D" id="1.10.8.60">
    <property type="match status" value="1"/>
</dbReference>
<dbReference type="CDD" id="cd19501">
    <property type="entry name" value="RecA-like_FtsH"/>
    <property type="match status" value="1"/>
</dbReference>
<dbReference type="FunFam" id="1.20.58.760:FF:000001">
    <property type="entry name" value="ATP-dependent zinc metalloprotease FtsH"/>
    <property type="match status" value="1"/>
</dbReference>
<evidence type="ECO:0000313" key="16">
    <source>
        <dbReference type="EMBL" id="KAF1845323.1"/>
    </source>
</evidence>
<dbReference type="SMART" id="SM00382">
    <property type="entry name" value="AAA"/>
    <property type="match status" value="1"/>
</dbReference>
<evidence type="ECO:0000256" key="12">
    <source>
        <dbReference type="ARBA" id="ARBA00023136"/>
    </source>
</evidence>
<dbReference type="Gene3D" id="3.40.50.300">
    <property type="entry name" value="P-loop containing nucleotide triphosphate hydrolases"/>
    <property type="match status" value="1"/>
</dbReference>
<keyword evidence="16" id="KW-0132">Cell division</keyword>
<dbReference type="InterPro" id="IPR027417">
    <property type="entry name" value="P-loop_NTPase"/>
</dbReference>
<evidence type="ECO:0000256" key="10">
    <source>
        <dbReference type="ARBA" id="ARBA00022840"/>
    </source>
</evidence>
<evidence type="ECO:0000256" key="3">
    <source>
        <dbReference type="ARBA" id="ARBA00010044"/>
    </source>
</evidence>
<feature type="region of interest" description="Disordered" evidence="13">
    <location>
        <begin position="788"/>
        <end position="823"/>
    </location>
</feature>
<dbReference type="Gene3D" id="1.20.58.760">
    <property type="entry name" value="Peptidase M41"/>
    <property type="match status" value="1"/>
</dbReference>
<dbReference type="SUPFAM" id="SSF140990">
    <property type="entry name" value="FtsH protease domain-like"/>
    <property type="match status" value="1"/>
</dbReference>
<evidence type="ECO:0000256" key="9">
    <source>
        <dbReference type="ARBA" id="ARBA00022833"/>
    </source>
</evidence>
<evidence type="ECO:0000256" key="8">
    <source>
        <dbReference type="ARBA" id="ARBA00022801"/>
    </source>
</evidence>
<dbReference type="OrthoDB" id="1413014at2759"/>
<keyword evidence="8" id="KW-0378">Hydrolase</keyword>
<comment type="similarity">
    <text evidence="3">In the C-terminal section; belongs to the peptidase M41 family.</text>
</comment>
<dbReference type="Pfam" id="PF17862">
    <property type="entry name" value="AAA_lid_3"/>
    <property type="match status" value="1"/>
</dbReference>
<dbReference type="AlphaFoldDB" id="A0A9P4GFW6"/>
<feature type="transmembrane region" description="Helical" evidence="14">
    <location>
        <begin position="303"/>
        <end position="325"/>
    </location>
</feature>
<dbReference type="GO" id="GO:0004222">
    <property type="term" value="F:metalloendopeptidase activity"/>
    <property type="evidence" value="ECO:0007669"/>
    <property type="project" value="InterPro"/>
</dbReference>
<keyword evidence="11" id="KW-0482">Metalloprotease</keyword>
<evidence type="ECO:0000259" key="15">
    <source>
        <dbReference type="SMART" id="SM00382"/>
    </source>
</evidence>
<dbReference type="PANTHER" id="PTHR23076:SF97">
    <property type="entry name" value="ATP-DEPENDENT ZINC METALLOPROTEASE YME1L1"/>
    <property type="match status" value="1"/>
</dbReference>
<evidence type="ECO:0000256" key="6">
    <source>
        <dbReference type="ARBA" id="ARBA00022723"/>
    </source>
</evidence>
<dbReference type="GO" id="GO:0046872">
    <property type="term" value="F:metal ion binding"/>
    <property type="evidence" value="ECO:0007669"/>
    <property type="project" value="UniProtKB-KW"/>
</dbReference>
<dbReference type="GO" id="GO:0016887">
    <property type="term" value="F:ATP hydrolysis activity"/>
    <property type="evidence" value="ECO:0007669"/>
    <property type="project" value="InterPro"/>
</dbReference>
<dbReference type="GO" id="GO:0004176">
    <property type="term" value="F:ATP-dependent peptidase activity"/>
    <property type="evidence" value="ECO:0007669"/>
    <property type="project" value="InterPro"/>
</dbReference>
<proteinExistence type="inferred from homology"/>
<dbReference type="EMBL" id="ML976616">
    <property type="protein sequence ID" value="KAF1845323.1"/>
    <property type="molecule type" value="Genomic_DNA"/>
</dbReference>
<sequence length="823" mass="89082">MALQAPVAVQHVVSASSELWPTMSAVLRSPWQGFGRKPAAAARQLHTARPSEPSLAAAHGQVGNPRLRASSSILMRPQSRSLSVLPEFLESIPISALRSTPSSEALRWTPTVSGTICAAPRLGLCNPLARNMASGHLRARQYSTMLRNGPLSQLRQLSKPGMVGLGLIQQRSLFGGPSHEQLARLEEAANKNPTSATSQASFYSALMRANMPQIIVNRYNTGHFATNAVVDRFYNTALQKTGQSGQVQAGQGLSQEQMQAVAQAVGANAGGSQIGKARAGAGVKSDPVYVVVEESLMNVIFKWVRWICGFALAAYVSLILITLFVETSGVLKKVGGATSAEVRPEHQNTRFSDVHGCDEAKEELLDVVDFLKHPDKYNKLGGRLPKGVLLIGPPGTGKTLLARAVAGEAGVPFFYMSGSEFDEVYVGVGAKRVRELFTAARAKAPAIVFIDELDAVGGKRKSRDANYHRQTLNQLLNDLDGFDQSTGVIFIAATNHPELLDQALLRPGRFDRHVQVELPDAGGRLAILKYHTKKIRLSPELDLSNIARGTPGFSGAELENLANSAAIRASKLQSKFVSIQDLEWAKDKITMGAERKSRMVPLQDKIHTAYHEGGHALVGLFTKGFNDVHKATILPRGHAAGITFFLPHEEHHHTRQQYIRQLQVSMGGKMAEEIVFGADNVADGASGDIQQATSLAYNMVTACGFSDVLGNVDFKSNYEMVSPETKRLIDNEVRRLIDEAKLSARKLLLSKRQELDRLADALVQYETLDKDEILKVIKGEDLPGRLKAMPNQPIKIPDNPLSAVVPAPRGNEGSGPPGPGLPA</sequence>
<dbReference type="InterPro" id="IPR000642">
    <property type="entry name" value="Peptidase_M41"/>
</dbReference>
<comment type="subcellular location">
    <subcellularLocation>
        <location evidence="2">Membrane</location>
    </subcellularLocation>
</comment>
<accession>A0A9P4GFW6</accession>
<evidence type="ECO:0000313" key="17">
    <source>
        <dbReference type="Proteomes" id="UP000800039"/>
    </source>
</evidence>
<dbReference type="InterPro" id="IPR003593">
    <property type="entry name" value="AAA+_ATPase"/>
</dbReference>
<dbReference type="GO" id="GO:0051301">
    <property type="term" value="P:cell division"/>
    <property type="evidence" value="ECO:0007669"/>
    <property type="project" value="UniProtKB-KW"/>
</dbReference>
<dbReference type="Pfam" id="PF21232">
    <property type="entry name" value="Yme1-like_N"/>
    <property type="match status" value="1"/>
</dbReference>
<dbReference type="InterPro" id="IPR003959">
    <property type="entry name" value="ATPase_AAA_core"/>
</dbReference>
<dbReference type="SUPFAM" id="SSF52540">
    <property type="entry name" value="P-loop containing nucleoside triphosphate hydrolases"/>
    <property type="match status" value="1"/>
</dbReference>
<dbReference type="Proteomes" id="UP000800039">
    <property type="component" value="Unassembled WGS sequence"/>
</dbReference>
<organism evidence="16 17">
    <name type="scientific">Cucurbitaria berberidis CBS 394.84</name>
    <dbReference type="NCBI Taxonomy" id="1168544"/>
    <lineage>
        <taxon>Eukaryota</taxon>
        <taxon>Fungi</taxon>
        <taxon>Dikarya</taxon>
        <taxon>Ascomycota</taxon>
        <taxon>Pezizomycotina</taxon>
        <taxon>Dothideomycetes</taxon>
        <taxon>Pleosporomycetidae</taxon>
        <taxon>Pleosporales</taxon>
        <taxon>Pleosporineae</taxon>
        <taxon>Cucurbitariaceae</taxon>
        <taxon>Cucurbitaria</taxon>
    </lineage>
</organism>
<dbReference type="GO" id="GO:0005524">
    <property type="term" value="F:ATP binding"/>
    <property type="evidence" value="ECO:0007669"/>
    <property type="project" value="UniProtKB-KW"/>
</dbReference>
<gene>
    <name evidence="16" type="ORF">K460DRAFT_355156</name>
</gene>
<comment type="similarity">
    <text evidence="4">In the N-terminal section; belongs to the AAA ATPase family.</text>
</comment>
<keyword evidence="14" id="KW-1133">Transmembrane helix</keyword>
<dbReference type="HAMAP" id="MF_01458">
    <property type="entry name" value="FtsH"/>
    <property type="match status" value="1"/>
</dbReference>
<evidence type="ECO:0000256" key="13">
    <source>
        <dbReference type="SAM" id="MobiDB-lite"/>
    </source>
</evidence>
<keyword evidence="5 16" id="KW-0645">Protease</keyword>
<dbReference type="FunFam" id="3.40.50.300:FF:000175">
    <property type="entry name" value="ATP-dependent zinc metalloprotease FTSH 4"/>
    <property type="match status" value="1"/>
</dbReference>